<evidence type="ECO:0000313" key="3">
    <source>
        <dbReference type="EMBL" id="OKH42864.1"/>
    </source>
</evidence>
<organism evidence="3 4">
    <name type="scientific">Phormidium tenue NIES-30</name>
    <dbReference type="NCBI Taxonomy" id="549789"/>
    <lineage>
        <taxon>Bacteria</taxon>
        <taxon>Bacillati</taxon>
        <taxon>Cyanobacteriota</taxon>
        <taxon>Cyanophyceae</taxon>
        <taxon>Oscillatoriophycideae</taxon>
        <taxon>Oscillatoriales</taxon>
        <taxon>Oscillatoriaceae</taxon>
        <taxon>Phormidium</taxon>
    </lineage>
</organism>
<dbReference type="PANTHER" id="PTHR35004:SF7">
    <property type="entry name" value="INTEGRASE PROTEIN"/>
    <property type="match status" value="1"/>
</dbReference>
<dbReference type="SUPFAM" id="SSF53098">
    <property type="entry name" value="Ribonuclease H-like"/>
    <property type="match status" value="1"/>
</dbReference>
<evidence type="ECO:0000256" key="1">
    <source>
        <dbReference type="SAM" id="MobiDB-lite"/>
    </source>
</evidence>
<dbReference type="PROSITE" id="PS50994">
    <property type="entry name" value="INTEGRASE"/>
    <property type="match status" value="1"/>
</dbReference>
<comment type="caution">
    <text evidence="3">The sequence shown here is derived from an EMBL/GenBank/DDBJ whole genome shotgun (WGS) entry which is preliminary data.</text>
</comment>
<sequence>MFELRHEPGVMGISDFTELKGVTITIGGQPFEHLLYHYRLAYSGWSYAQVIQGGESFIALSEGLQNALFASGGAPQEHRTDSLSAAYRNTGGVGRKPLTRLYDDLCHHYRLRPTRNNTGIAHENGAIESPHGHLKNRITQALYLRGSTNFASVADYQTFIATIVAKLNHQHQAKFEAEQTHLQPLPKHRVADYEVLTARVSSRSTIEVRCILYTVPSRLIGRQLELHLYHDRICGYLEGQWVVELPRMRVTAKDKRRARCINYRHVIEGLRRKPRAFLYCTWQLDLLPNDHYRTLWTQLKDGFDADSAAVLMVEALYLAATQDKEPAVATYLEAQLTAGTLTLASLQRQFQLLSDVSLPVVDVHQHDLSEYDQLLLPCPPSESVPEPQSPPQTPPPPPYAQPLGNPGTSSHAGAVELRSVLASTLRIGGRPTLEPAPQTRPPRGSTPRRKNGFQL</sequence>
<dbReference type="EMBL" id="MRCG01000044">
    <property type="protein sequence ID" value="OKH42864.1"/>
    <property type="molecule type" value="Genomic_DNA"/>
</dbReference>
<feature type="region of interest" description="Disordered" evidence="1">
    <location>
        <begin position="377"/>
        <end position="455"/>
    </location>
</feature>
<dbReference type="InterPro" id="IPR001584">
    <property type="entry name" value="Integrase_cat-core"/>
</dbReference>
<dbReference type="PANTHER" id="PTHR35004">
    <property type="entry name" value="TRANSPOSASE RV3428C-RELATED"/>
    <property type="match status" value="1"/>
</dbReference>
<feature type="domain" description="Integrase catalytic" evidence="2">
    <location>
        <begin position="4"/>
        <end position="194"/>
    </location>
</feature>
<evidence type="ECO:0000313" key="4">
    <source>
        <dbReference type="Proteomes" id="UP000185557"/>
    </source>
</evidence>
<feature type="compositionally biased region" description="Basic residues" evidence="1">
    <location>
        <begin position="446"/>
        <end position="455"/>
    </location>
</feature>
<dbReference type="InterPro" id="IPR054353">
    <property type="entry name" value="IstA-like_C"/>
</dbReference>
<keyword evidence="4" id="KW-1185">Reference proteome</keyword>
<proteinExistence type="predicted"/>
<name>A0A1U7IXT8_9CYAN</name>
<reference evidence="3 4" key="1">
    <citation type="submission" date="2016-11" db="EMBL/GenBank/DDBJ databases">
        <title>Draft Genome Sequences of Nine Cyanobacterial Strains from Diverse Habitats.</title>
        <authorList>
            <person name="Zhu T."/>
            <person name="Hou S."/>
            <person name="Lu X."/>
            <person name="Hess W.R."/>
        </authorList>
    </citation>
    <scope>NUCLEOTIDE SEQUENCE [LARGE SCALE GENOMIC DNA]</scope>
    <source>
        <strain evidence="3 4">NIES-30</strain>
    </source>
</reference>
<protein>
    <submittedName>
        <fullName evidence="3">IS21 family transposase</fullName>
    </submittedName>
</protein>
<dbReference type="Pfam" id="PF22483">
    <property type="entry name" value="Mu-transpos_C_2"/>
    <property type="match status" value="1"/>
</dbReference>
<dbReference type="Proteomes" id="UP000185557">
    <property type="component" value="Unassembled WGS sequence"/>
</dbReference>
<accession>A0A1U7IXT8</accession>
<feature type="compositionally biased region" description="Pro residues" evidence="1">
    <location>
        <begin position="377"/>
        <end position="400"/>
    </location>
</feature>
<dbReference type="GO" id="GO:0015074">
    <property type="term" value="P:DNA integration"/>
    <property type="evidence" value="ECO:0007669"/>
    <property type="project" value="InterPro"/>
</dbReference>
<dbReference type="AlphaFoldDB" id="A0A1U7IXT8"/>
<dbReference type="STRING" id="549789.NIES30_25805"/>
<evidence type="ECO:0000259" key="2">
    <source>
        <dbReference type="PROSITE" id="PS50994"/>
    </source>
</evidence>
<dbReference type="InterPro" id="IPR012337">
    <property type="entry name" value="RNaseH-like_sf"/>
</dbReference>
<gene>
    <name evidence="3" type="ORF">NIES30_25805</name>
</gene>